<accession>A0A4R6XC91</accession>
<comment type="caution">
    <text evidence="1">The sequence shown here is derived from an EMBL/GenBank/DDBJ whole genome shotgun (WGS) entry which is preliminary data.</text>
</comment>
<name>A0A4R6XC91_9GAMM</name>
<reference evidence="1 2" key="1">
    <citation type="submission" date="2019-03" db="EMBL/GenBank/DDBJ databases">
        <title>Genomic Encyclopedia of Type Strains, Phase IV (KMG-IV): sequencing the most valuable type-strain genomes for metagenomic binning, comparative biology and taxonomic classification.</title>
        <authorList>
            <person name="Goeker M."/>
        </authorList>
    </citation>
    <scope>NUCLEOTIDE SEQUENCE [LARGE SCALE GENOMIC DNA]</scope>
    <source>
        <strain evidence="1 2">DSM 5604</strain>
    </source>
</reference>
<organism evidence="1 2">
    <name type="scientific">Marinomonas communis</name>
    <dbReference type="NCBI Taxonomy" id="28254"/>
    <lineage>
        <taxon>Bacteria</taxon>
        <taxon>Pseudomonadati</taxon>
        <taxon>Pseudomonadota</taxon>
        <taxon>Gammaproteobacteria</taxon>
        <taxon>Oceanospirillales</taxon>
        <taxon>Oceanospirillaceae</taxon>
        <taxon>Marinomonas</taxon>
    </lineage>
</organism>
<sequence length="30" mass="3353">MIDVDLVINLELINIDVQSKQSSIVKSKLP</sequence>
<evidence type="ECO:0000313" key="1">
    <source>
        <dbReference type="EMBL" id="TDR14797.1"/>
    </source>
</evidence>
<keyword evidence="2" id="KW-1185">Reference proteome</keyword>
<gene>
    <name evidence="1" type="ORF">C8D85_0143</name>
</gene>
<evidence type="ECO:0000313" key="2">
    <source>
        <dbReference type="Proteomes" id="UP000295729"/>
    </source>
</evidence>
<dbReference type="EMBL" id="SNZA01000001">
    <property type="protein sequence ID" value="TDR14797.1"/>
    <property type="molecule type" value="Genomic_DNA"/>
</dbReference>
<proteinExistence type="predicted"/>
<dbReference type="Proteomes" id="UP000295729">
    <property type="component" value="Unassembled WGS sequence"/>
</dbReference>
<protein>
    <submittedName>
        <fullName evidence="1">Uncharacterized protein</fullName>
    </submittedName>
</protein>
<dbReference type="AlphaFoldDB" id="A0A4R6XC91"/>